<proteinExistence type="predicted"/>
<keyword evidence="2" id="KW-1185">Reference proteome</keyword>
<evidence type="ECO:0000313" key="2">
    <source>
        <dbReference type="Proteomes" id="UP000247814"/>
    </source>
</evidence>
<reference evidence="1 2" key="1">
    <citation type="submission" date="2017-07" db="EMBL/GenBank/DDBJ databases">
        <title>A draft genome sequence of Komagataeibacter sucrofermentans LMG 18788.</title>
        <authorList>
            <person name="Skraban J."/>
            <person name="Cleenwerck I."/>
            <person name="Vandamme P."/>
            <person name="Trcek J."/>
        </authorList>
    </citation>
    <scope>NUCLEOTIDE SEQUENCE [LARGE SCALE GENOMIC DNA]</scope>
    <source>
        <strain evidence="1 2">LMG 18788</strain>
    </source>
</reference>
<accession>A0A318QM05</accession>
<name>A0A318QM05_9PROT</name>
<dbReference type="Proteomes" id="UP000247814">
    <property type="component" value="Unassembled WGS sequence"/>
</dbReference>
<dbReference type="AlphaFoldDB" id="A0A318QM05"/>
<dbReference type="OrthoDB" id="7280830at2"/>
<gene>
    <name evidence="1" type="ORF">CFR77_11440</name>
</gene>
<comment type="caution">
    <text evidence="1">The sequence shown here is derived from an EMBL/GenBank/DDBJ whole genome shotgun (WGS) entry which is preliminary data.</text>
</comment>
<organism evidence="1 2">
    <name type="scientific">Komagataeibacter sucrofermentans</name>
    <dbReference type="NCBI Taxonomy" id="1053551"/>
    <lineage>
        <taxon>Bacteria</taxon>
        <taxon>Pseudomonadati</taxon>
        <taxon>Pseudomonadota</taxon>
        <taxon>Alphaproteobacteria</taxon>
        <taxon>Acetobacterales</taxon>
        <taxon>Acetobacteraceae</taxon>
        <taxon>Komagataeibacter</taxon>
    </lineage>
</organism>
<dbReference type="RefSeq" id="WP_110569679.1">
    <property type="nucleotide sequence ID" value="NZ_CP137147.1"/>
</dbReference>
<protein>
    <submittedName>
        <fullName evidence="1">Uncharacterized protein</fullName>
    </submittedName>
</protein>
<dbReference type="EMBL" id="NKUA01000015">
    <property type="protein sequence ID" value="PYD78282.1"/>
    <property type="molecule type" value="Genomic_DNA"/>
</dbReference>
<evidence type="ECO:0000313" key="1">
    <source>
        <dbReference type="EMBL" id="PYD78282.1"/>
    </source>
</evidence>
<sequence>MSTDSNIRPEPPGDLIRIEPPEQLIELHTLRLGETGRDRCVTFTAADEARARALIADTEHDCLKKGEMPFRLTVLRAQRVATATSLIRMLSGTVTFPSALHPMEVSELQQKWQAFLATVLAEKIADNGEGQ</sequence>